<reference evidence="3" key="1">
    <citation type="submission" date="2017-03" db="EMBL/GenBank/DDBJ databases">
        <title>Phytopthora megakarya and P. palmivora, two closely related causual agents of cacao black pod achieved similar genome size and gene model numbers by different mechanisms.</title>
        <authorList>
            <person name="Ali S."/>
            <person name="Shao J."/>
            <person name="Larry D.J."/>
            <person name="Kronmiller B."/>
            <person name="Shen D."/>
            <person name="Strem M.D."/>
            <person name="Melnick R.L."/>
            <person name="Guiltinan M.J."/>
            <person name="Tyler B.M."/>
            <person name="Meinhardt L.W."/>
            <person name="Bailey B.A."/>
        </authorList>
    </citation>
    <scope>NUCLEOTIDE SEQUENCE [LARGE SCALE GENOMIC DNA]</scope>
    <source>
        <strain evidence="3">zdho120</strain>
    </source>
</reference>
<gene>
    <name evidence="2" type="ORF">PHMEG_00018399</name>
</gene>
<feature type="region of interest" description="Disordered" evidence="1">
    <location>
        <begin position="153"/>
        <end position="191"/>
    </location>
</feature>
<comment type="caution">
    <text evidence="2">The sequence shown here is derived from an EMBL/GenBank/DDBJ whole genome shotgun (WGS) entry which is preliminary data.</text>
</comment>
<evidence type="ECO:0000313" key="3">
    <source>
        <dbReference type="Proteomes" id="UP000198211"/>
    </source>
</evidence>
<evidence type="ECO:0000256" key="1">
    <source>
        <dbReference type="SAM" id="MobiDB-lite"/>
    </source>
</evidence>
<sequence length="191" mass="21647">MMNLNAKDNIAAEAILSGVPADDAEMICQEETAQAMLNRFVDKQTKREYFNYIFARSEFYPNVNTPDKSMDKWLREMETLRRQLLHYCRRINDDNFAETSLGHVARTHHDVVRQFSKHYVVRSDGGADRPVPTATQVMNTLLAQSALDEKLKTEASIPAGVAANRKRGSRGKKNKKDDKQVGKSSGKKSEK</sequence>
<protein>
    <submittedName>
        <fullName evidence="2">Uncharacterized protein</fullName>
    </submittedName>
</protein>
<name>A0A225VVQ3_9STRA</name>
<feature type="compositionally biased region" description="Basic residues" evidence="1">
    <location>
        <begin position="164"/>
        <end position="174"/>
    </location>
</feature>
<dbReference type="EMBL" id="NBNE01002958">
    <property type="protein sequence ID" value="OWZ08978.1"/>
    <property type="molecule type" value="Genomic_DNA"/>
</dbReference>
<feature type="compositionally biased region" description="Basic and acidic residues" evidence="1">
    <location>
        <begin position="175"/>
        <end position="191"/>
    </location>
</feature>
<keyword evidence="3" id="KW-1185">Reference proteome</keyword>
<proteinExistence type="predicted"/>
<organism evidence="2 3">
    <name type="scientific">Phytophthora megakarya</name>
    <dbReference type="NCBI Taxonomy" id="4795"/>
    <lineage>
        <taxon>Eukaryota</taxon>
        <taxon>Sar</taxon>
        <taxon>Stramenopiles</taxon>
        <taxon>Oomycota</taxon>
        <taxon>Peronosporomycetes</taxon>
        <taxon>Peronosporales</taxon>
        <taxon>Peronosporaceae</taxon>
        <taxon>Phytophthora</taxon>
    </lineage>
</organism>
<evidence type="ECO:0000313" key="2">
    <source>
        <dbReference type="EMBL" id="OWZ08978.1"/>
    </source>
</evidence>
<dbReference type="Proteomes" id="UP000198211">
    <property type="component" value="Unassembled WGS sequence"/>
</dbReference>
<dbReference type="AlphaFoldDB" id="A0A225VVQ3"/>
<accession>A0A225VVQ3</accession>
<dbReference type="OrthoDB" id="120385at2759"/>